<dbReference type="AlphaFoldDB" id="A0A495E5K6"/>
<organism evidence="10 11">
    <name type="scientific">Maribacter vaceletii</name>
    <dbReference type="NCBI Taxonomy" id="1206816"/>
    <lineage>
        <taxon>Bacteria</taxon>
        <taxon>Pseudomonadati</taxon>
        <taxon>Bacteroidota</taxon>
        <taxon>Flavobacteriia</taxon>
        <taxon>Flavobacteriales</taxon>
        <taxon>Flavobacteriaceae</taxon>
        <taxon>Maribacter</taxon>
    </lineage>
</organism>
<keyword evidence="11" id="KW-1185">Reference proteome</keyword>
<keyword evidence="6" id="KW-0769">Symport</keyword>
<keyword evidence="7 9" id="KW-1133">Transmembrane helix</keyword>
<keyword evidence="8 9" id="KW-0472">Membrane</keyword>
<evidence type="ECO:0000313" key="10">
    <source>
        <dbReference type="EMBL" id="RKR12208.1"/>
    </source>
</evidence>
<proteinExistence type="predicted"/>
<feature type="transmembrane region" description="Helical" evidence="9">
    <location>
        <begin position="219"/>
        <end position="239"/>
    </location>
</feature>
<keyword evidence="2" id="KW-1003">Cell membrane</keyword>
<reference evidence="10 11" key="1">
    <citation type="submission" date="2018-10" db="EMBL/GenBank/DDBJ databases">
        <title>Genomic Encyclopedia of Archaeal and Bacterial Type Strains, Phase II (KMG-II): from individual species to whole genera.</title>
        <authorList>
            <person name="Goeker M."/>
        </authorList>
    </citation>
    <scope>NUCLEOTIDE SEQUENCE [LARGE SCALE GENOMIC DNA]</scope>
    <source>
        <strain evidence="10 11">DSM 25230</strain>
    </source>
</reference>
<evidence type="ECO:0000313" key="11">
    <source>
        <dbReference type="Proteomes" id="UP000269412"/>
    </source>
</evidence>
<evidence type="ECO:0000256" key="6">
    <source>
        <dbReference type="ARBA" id="ARBA00022847"/>
    </source>
</evidence>
<evidence type="ECO:0000256" key="4">
    <source>
        <dbReference type="ARBA" id="ARBA00022597"/>
    </source>
</evidence>
<dbReference type="GO" id="GO:0015153">
    <property type="term" value="F:rhamnose transmembrane transporter activity"/>
    <property type="evidence" value="ECO:0007669"/>
    <property type="project" value="InterPro"/>
</dbReference>
<feature type="transmembrane region" description="Helical" evidence="9">
    <location>
        <begin position="259"/>
        <end position="277"/>
    </location>
</feature>
<keyword evidence="3" id="KW-0997">Cell inner membrane</keyword>
<feature type="transmembrane region" description="Helical" evidence="9">
    <location>
        <begin position="179"/>
        <end position="199"/>
    </location>
</feature>
<evidence type="ECO:0000256" key="8">
    <source>
        <dbReference type="ARBA" id="ARBA00023136"/>
    </source>
</evidence>
<gene>
    <name evidence="10" type="ORF">CLV91_2333</name>
</gene>
<feature type="transmembrane region" description="Helical" evidence="9">
    <location>
        <begin position="320"/>
        <end position="339"/>
    </location>
</feature>
<dbReference type="Proteomes" id="UP000269412">
    <property type="component" value="Unassembled WGS sequence"/>
</dbReference>
<evidence type="ECO:0000256" key="9">
    <source>
        <dbReference type="SAM" id="Phobius"/>
    </source>
</evidence>
<feature type="transmembrane region" description="Helical" evidence="9">
    <location>
        <begin position="69"/>
        <end position="89"/>
    </location>
</feature>
<evidence type="ECO:0000256" key="2">
    <source>
        <dbReference type="ARBA" id="ARBA00022475"/>
    </source>
</evidence>
<keyword evidence="1" id="KW-0813">Transport</keyword>
<sequence>METQFIMEFAFIPLVIVLIASIFQGSFGLGMKFMAPLKWEAWWLVHATVAMVLVPLVWALIVVPDLFNVIFNTPISVLLVGMFFGLLWGIGGIMFGKSIPYIGISLTYGIVMGVCSAVGGLIPFFQLENASSLPAFPYVILGVFIMLIGVAITAYAGIQRDKVANTEEGKGVKVNLKMGLIIAVLSGILSAFLNLGFVGAQPVGVAAEAAGAISRNSSLAIWVVVLFGGFIMNAGYAIFLLTKNKTWNSFSVPNSGKAYAWAIGASLLWFGALGVYGQGATLMGKMGPVIGWPILLGVSLVVSNIWAYLNKEWAGASKAFSWLIAGLAVLIVATVVLGYSNSVV</sequence>
<dbReference type="EMBL" id="RBIQ01000009">
    <property type="protein sequence ID" value="RKR12208.1"/>
    <property type="molecule type" value="Genomic_DNA"/>
</dbReference>
<feature type="transmembrane region" description="Helical" evidence="9">
    <location>
        <begin position="6"/>
        <end position="29"/>
    </location>
</feature>
<comment type="caution">
    <text evidence="10">The sequence shown here is derived from an EMBL/GenBank/DDBJ whole genome shotgun (WGS) entry which is preliminary data.</text>
</comment>
<feature type="transmembrane region" description="Helical" evidence="9">
    <location>
        <begin position="136"/>
        <end position="158"/>
    </location>
</feature>
<keyword evidence="5 9" id="KW-0812">Transmembrane</keyword>
<feature type="transmembrane region" description="Helical" evidence="9">
    <location>
        <begin position="289"/>
        <end position="308"/>
    </location>
</feature>
<evidence type="ECO:0000256" key="3">
    <source>
        <dbReference type="ARBA" id="ARBA00022519"/>
    </source>
</evidence>
<dbReference type="InterPro" id="IPR004673">
    <property type="entry name" value="L-rhamnose-proton_sym_RhaT"/>
</dbReference>
<protein>
    <submittedName>
        <fullName evidence="10">L-rhamnose-H+ transport protein</fullName>
    </submittedName>
</protein>
<dbReference type="GO" id="GO:0016020">
    <property type="term" value="C:membrane"/>
    <property type="evidence" value="ECO:0007669"/>
    <property type="project" value="InterPro"/>
</dbReference>
<name>A0A495E5K6_9FLAO</name>
<dbReference type="GO" id="GO:0015293">
    <property type="term" value="F:symporter activity"/>
    <property type="evidence" value="ECO:0007669"/>
    <property type="project" value="UniProtKB-KW"/>
</dbReference>
<evidence type="ECO:0000256" key="1">
    <source>
        <dbReference type="ARBA" id="ARBA00022448"/>
    </source>
</evidence>
<evidence type="ECO:0000256" key="7">
    <source>
        <dbReference type="ARBA" id="ARBA00022989"/>
    </source>
</evidence>
<feature type="transmembrane region" description="Helical" evidence="9">
    <location>
        <begin position="41"/>
        <end position="63"/>
    </location>
</feature>
<feature type="transmembrane region" description="Helical" evidence="9">
    <location>
        <begin position="101"/>
        <end position="124"/>
    </location>
</feature>
<accession>A0A495E5K6</accession>
<dbReference type="Pfam" id="PF06379">
    <property type="entry name" value="RhaT"/>
    <property type="match status" value="1"/>
</dbReference>
<keyword evidence="4" id="KW-0762">Sugar transport</keyword>
<evidence type="ECO:0000256" key="5">
    <source>
        <dbReference type="ARBA" id="ARBA00022692"/>
    </source>
</evidence>